<dbReference type="SUPFAM" id="SSF51735">
    <property type="entry name" value="NAD(P)-binding Rossmann-fold domains"/>
    <property type="match status" value="1"/>
</dbReference>
<dbReference type="InterPro" id="IPR002347">
    <property type="entry name" value="SDR_fam"/>
</dbReference>
<dbReference type="PANTHER" id="PTHR43639">
    <property type="entry name" value="OXIDOREDUCTASE, SHORT-CHAIN DEHYDROGENASE/REDUCTASE FAMILY (AFU_ORTHOLOGUE AFUA_5G02870)"/>
    <property type="match status" value="1"/>
</dbReference>
<comment type="caution">
    <text evidence="3">The sequence shown here is derived from an EMBL/GenBank/DDBJ whole genome shotgun (WGS) entry which is preliminary data.</text>
</comment>
<proteinExistence type="inferred from homology"/>
<accession>A0ABV3RDN6</accession>
<evidence type="ECO:0000256" key="2">
    <source>
        <dbReference type="ARBA" id="ARBA00023002"/>
    </source>
</evidence>
<gene>
    <name evidence="3" type="ORF">ABUH87_13835</name>
</gene>
<comment type="similarity">
    <text evidence="1">Belongs to the short-chain dehydrogenases/reductases (SDR) family.</text>
</comment>
<dbReference type="PANTHER" id="PTHR43639:SF1">
    <property type="entry name" value="SHORT-CHAIN DEHYDROGENASE_REDUCTASE FAMILY PROTEIN"/>
    <property type="match status" value="1"/>
</dbReference>
<dbReference type="RefSeq" id="WP_367774565.1">
    <property type="nucleotide sequence ID" value="NZ_JBFNXR010000051.1"/>
</dbReference>
<evidence type="ECO:0000313" key="3">
    <source>
        <dbReference type="EMBL" id="MEW9856217.1"/>
    </source>
</evidence>
<dbReference type="Pfam" id="PF13561">
    <property type="entry name" value="adh_short_C2"/>
    <property type="match status" value="1"/>
</dbReference>
<evidence type="ECO:0000313" key="4">
    <source>
        <dbReference type="Proteomes" id="UP001556118"/>
    </source>
</evidence>
<name>A0ABV3RDN6_9SPHN</name>
<protein>
    <submittedName>
        <fullName evidence="3">SDR family oxidoreductase</fullName>
    </submittedName>
</protein>
<reference evidence="3 4" key="1">
    <citation type="submission" date="2024-06" db="EMBL/GenBank/DDBJ databases">
        <title>Novosphingobium rhizovicinus M1R2S20.</title>
        <authorList>
            <person name="Sun J.-Q."/>
        </authorList>
    </citation>
    <scope>NUCLEOTIDE SEQUENCE [LARGE SCALE GENOMIC DNA]</scope>
    <source>
        <strain evidence="3 4">M1R2S20</strain>
    </source>
</reference>
<keyword evidence="2" id="KW-0560">Oxidoreductase</keyword>
<sequence length="262" mass="27876">MIERPAVLITGGAKRIGAAIASAFGKAGWHVVIHYGTSRDDADALAATLPSAEAIQADLSDAAAPAELVRSIATRLRDWRVLVNCASVFELDSAAGLDQHIFQRAMQINAAAPAALAQAYLTHGRSAAGRRVIQVTDQKILNPNPDFFSYTMSKHALNATIPMLSMAYADPNDRVYGLAPGAILASHDQQEAETERSHRMNLLRRKTGAEEVADAALFLAHGWLRSGETLFIDSGQHLLSQPRDVLFLARGQAAVGASGGSA</sequence>
<keyword evidence="4" id="KW-1185">Reference proteome</keyword>
<dbReference type="PRINTS" id="PR00081">
    <property type="entry name" value="GDHRDH"/>
</dbReference>
<dbReference type="Proteomes" id="UP001556118">
    <property type="component" value="Unassembled WGS sequence"/>
</dbReference>
<dbReference type="EMBL" id="JBFNXR010000051">
    <property type="protein sequence ID" value="MEW9856217.1"/>
    <property type="molecule type" value="Genomic_DNA"/>
</dbReference>
<evidence type="ECO:0000256" key="1">
    <source>
        <dbReference type="ARBA" id="ARBA00006484"/>
    </source>
</evidence>
<dbReference type="InterPro" id="IPR036291">
    <property type="entry name" value="NAD(P)-bd_dom_sf"/>
</dbReference>
<organism evidence="3 4">
    <name type="scientific">Novosphingobium rhizovicinum</name>
    <dbReference type="NCBI Taxonomy" id="3228928"/>
    <lineage>
        <taxon>Bacteria</taxon>
        <taxon>Pseudomonadati</taxon>
        <taxon>Pseudomonadota</taxon>
        <taxon>Alphaproteobacteria</taxon>
        <taxon>Sphingomonadales</taxon>
        <taxon>Sphingomonadaceae</taxon>
        <taxon>Novosphingobium</taxon>
    </lineage>
</organism>
<dbReference type="Gene3D" id="3.40.50.720">
    <property type="entry name" value="NAD(P)-binding Rossmann-like Domain"/>
    <property type="match status" value="1"/>
</dbReference>